<dbReference type="AlphaFoldDB" id="A0A7D3XU57"/>
<dbReference type="Pfam" id="PF00005">
    <property type="entry name" value="ABC_tran"/>
    <property type="match status" value="1"/>
</dbReference>
<evidence type="ECO:0000313" key="6">
    <source>
        <dbReference type="EMBL" id="QKG78768.1"/>
    </source>
</evidence>
<dbReference type="PROSITE" id="PS00211">
    <property type="entry name" value="ABC_TRANSPORTER_1"/>
    <property type="match status" value="1"/>
</dbReference>
<dbReference type="PANTHER" id="PTHR42734">
    <property type="entry name" value="METAL TRANSPORT SYSTEM ATP-BINDING PROTEIN TM_0124-RELATED"/>
    <property type="match status" value="1"/>
</dbReference>
<evidence type="ECO:0000256" key="3">
    <source>
        <dbReference type="ARBA" id="ARBA00022741"/>
    </source>
</evidence>
<evidence type="ECO:0000259" key="5">
    <source>
        <dbReference type="PROSITE" id="PS50893"/>
    </source>
</evidence>
<comment type="similarity">
    <text evidence="1">Belongs to the ABC transporter superfamily.</text>
</comment>
<dbReference type="RefSeq" id="WP_173072284.1">
    <property type="nucleotide sequence ID" value="NZ_CP041345.1"/>
</dbReference>
<dbReference type="SMART" id="SM00382">
    <property type="entry name" value="AAA"/>
    <property type="match status" value="1"/>
</dbReference>
<evidence type="ECO:0000256" key="1">
    <source>
        <dbReference type="ARBA" id="ARBA00005417"/>
    </source>
</evidence>
<dbReference type="CDD" id="cd03235">
    <property type="entry name" value="ABC_Metallic_Cations"/>
    <property type="match status" value="1"/>
</dbReference>
<keyword evidence="4 6" id="KW-0067">ATP-binding</keyword>
<dbReference type="FunFam" id="3.40.50.300:FF:000134">
    <property type="entry name" value="Iron-enterobactin ABC transporter ATP-binding protein"/>
    <property type="match status" value="1"/>
</dbReference>
<dbReference type="EMBL" id="CP041345">
    <property type="protein sequence ID" value="QKG78768.1"/>
    <property type="molecule type" value="Genomic_DNA"/>
</dbReference>
<evidence type="ECO:0000313" key="7">
    <source>
        <dbReference type="Proteomes" id="UP000500961"/>
    </source>
</evidence>
<feature type="domain" description="ABC transporter" evidence="5">
    <location>
        <begin position="9"/>
        <end position="236"/>
    </location>
</feature>
<dbReference type="Gene3D" id="3.40.50.300">
    <property type="entry name" value="P-loop containing nucleotide triphosphate hydrolases"/>
    <property type="match status" value="1"/>
</dbReference>
<dbReference type="InterPro" id="IPR003439">
    <property type="entry name" value="ABC_transporter-like_ATP-bd"/>
</dbReference>
<dbReference type="InterPro" id="IPR050153">
    <property type="entry name" value="Metal_Ion_Import_ABC"/>
</dbReference>
<dbReference type="GO" id="GO:0005524">
    <property type="term" value="F:ATP binding"/>
    <property type="evidence" value="ECO:0007669"/>
    <property type="project" value="UniProtKB-KW"/>
</dbReference>
<evidence type="ECO:0000256" key="2">
    <source>
        <dbReference type="ARBA" id="ARBA00022448"/>
    </source>
</evidence>
<evidence type="ECO:0000256" key="4">
    <source>
        <dbReference type="ARBA" id="ARBA00022840"/>
    </source>
</evidence>
<sequence>MKEEPKKLIEIKNVTAGYGNNIVLRDVSLSIYSNDFIGIIGPNGGGKTTLIKLLVGQLKPLSGNIVFHTKGNGSLIGYLPQASQIDKNFPISVMEVILSGLLEKKGIFGNYSRNQKSAAVELMKQVGIDHLKNKSIGQLSGGQLQRVLLCRALISEPQVLILDEPNTYVDNKFEGELYEMLRKLNDRMAIVMVSHDLGTITSYVKTIACVNGTLFYHQSNQITNEQLASYNCPIQIIAHGPVPHTVLVDHDNQHTHNHQH</sequence>
<dbReference type="Proteomes" id="UP000500961">
    <property type="component" value="Chromosome"/>
</dbReference>
<keyword evidence="3" id="KW-0547">Nucleotide-binding</keyword>
<dbReference type="PANTHER" id="PTHR42734:SF17">
    <property type="entry name" value="METAL TRANSPORT SYSTEM ATP-BINDING PROTEIN TM_0124-RELATED"/>
    <property type="match status" value="1"/>
</dbReference>
<proteinExistence type="inferred from homology"/>
<reference evidence="6 7" key="1">
    <citation type="submission" date="2019-07" db="EMBL/GenBank/DDBJ databases">
        <title>Thalassofilum flectens gen. nov., sp. nov., a novel moderate thermophilic anaerobe from a shallow sea hot spring in Kunashir Island (Russia), representing a new family in the order Bacteroidales, and proposal of Thalassofilacea fam. nov.</title>
        <authorList>
            <person name="Kochetkova T.V."/>
            <person name="Podosokorskaya O.A."/>
            <person name="Novikov A."/>
            <person name="Elcheninov A.G."/>
            <person name="Toshchakov S.V."/>
            <person name="Kublanov I.V."/>
        </authorList>
    </citation>
    <scope>NUCLEOTIDE SEQUENCE [LARGE SCALE GENOMIC DNA]</scope>
    <source>
        <strain evidence="6 7">38-H</strain>
    </source>
</reference>
<keyword evidence="7" id="KW-1185">Reference proteome</keyword>
<dbReference type="SUPFAM" id="SSF52540">
    <property type="entry name" value="P-loop containing nucleoside triphosphate hydrolases"/>
    <property type="match status" value="1"/>
</dbReference>
<dbReference type="InterPro" id="IPR003593">
    <property type="entry name" value="AAA+_ATPase"/>
</dbReference>
<name>A0A7D3XU57_9BACT</name>
<gene>
    <name evidence="6" type="ORF">FHG85_00280</name>
</gene>
<protein>
    <submittedName>
        <fullName evidence="6">ABC transporter ATP-binding protein</fullName>
    </submittedName>
</protein>
<accession>A0A7D3XU57</accession>
<organism evidence="6 7">
    <name type="scientific">Tenuifilum thalassicum</name>
    <dbReference type="NCBI Taxonomy" id="2590900"/>
    <lineage>
        <taxon>Bacteria</taxon>
        <taxon>Pseudomonadati</taxon>
        <taxon>Bacteroidota</taxon>
        <taxon>Bacteroidia</taxon>
        <taxon>Bacteroidales</taxon>
        <taxon>Tenuifilaceae</taxon>
        <taxon>Tenuifilum</taxon>
    </lineage>
</organism>
<dbReference type="InterPro" id="IPR027417">
    <property type="entry name" value="P-loop_NTPase"/>
</dbReference>
<dbReference type="KEGG" id="ttz:FHG85_00280"/>
<keyword evidence="2" id="KW-0813">Transport</keyword>
<dbReference type="InterPro" id="IPR017871">
    <property type="entry name" value="ABC_transporter-like_CS"/>
</dbReference>
<dbReference type="GO" id="GO:0016887">
    <property type="term" value="F:ATP hydrolysis activity"/>
    <property type="evidence" value="ECO:0007669"/>
    <property type="project" value="InterPro"/>
</dbReference>
<dbReference type="PROSITE" id="PS50893">
    <property type="entry name" value="ABC_TRANSPORTER_2"/>
    <property type="match status" value="1"/>
</dbReference>